<sequence length="171" mass="19049">MIEPGYCLTMARYNAWQNGLMKTALQKLDEADLRAERGAFFGSILNTANHILWGDTLWMSRFDKGQGPDVGADESVAMTPSFAAWSAERFRMDGRILRWAEKLGTLDLKGDLEWVAIASGTAFKKPLGFCVMHMLNHQAHHRGQIHAMVTAAGGEGWVTDLPFLPEEGPWL</sequence>
<accession>A0ABS5HL61</accession>
<dbReference type="Gene3D" id="1.20.120.450">
    <property type="entry name" value="dinb family like domain"/>
    <property type="match status" value="1"/>
</dbReference>
<dbReference type="SUPFAM" id="SSF109854">
    <property type="entry name" value="DinB/YfiT-like putative metalloenzymes"/>
    <property type="match status" value="1"/>
</dbReference>
<evidence type="ECO:0000256" key="1">
    <source>
        <dbReference type="ARBA" id="ARBA00008635"/>
    </source>
</evidence>
<evidence type="ECO:0000256" key="2">
    <source>
        <dbReference type="ARBA" id="ARBA00022723"/>
    </source>
</evidence>
<proteinExistence type="inferred from homology"/>
<evidence type="ECO:0000313" key="3">
    <source>
        <dbReference type="EMBL" id="MBR9649712.1"/>
    </source>
</evidence>
<evidence type="ECO:0000313" key="4">
    <source>
        <dbReference type="Proteomes" id="UP001195941"/>
    </source>
</evidence>
<dbReference type="InterPro" id="IPR007837">
    <property type="entry name" value="DinB"/>
</dbReference>
<keyword evidence="4" id="KW-1185">Reference proteome</keyword>
<dbReference type="PANTHER" id="PTHR37302:SF1">
    <property type="entry name" value="PROTEIN DINB"/>
    <property type="match status" value="1"/>
</dbReference>
<gene>
    <name evidence="3" type="ORF">IT775_01065</name>
</gene>
<comment type="caution">
    <text evidence="3">The sequence shown here is derived from an EMBL/GenBank/DDBJ whole genome shotgun (WGS) entry which is preliminary data.</text>
</comment>
<organism evidence="3 4">
    <name type="scientific">Thalassovita aquimarina</name>
    <dbReference type="NCBI Taxonomy" id="2785917"/>
    <lineage>
        <taxon>Bacteria</taxon>
        <taxon>Pseudomonadati</taxon>
        <taxon>Pseudomonadota</taxon>
        <taxon>Alphaproteobacteria</taxon>
        <taxon>Rhodobacterales</taxon>
        <taxon>Roseobacteraceae</taxon>
        <taxon>Thalassovita</taxon>
    </lineage>
</organism>
<name>A0ABS5HL61_9RHOB</name>
<reference evidence="3 4" key="1">
    <citation type="journal article" date="2021" name="Arch. Microbiol.">
        <title>Thalassobius aquimarinus sp. nov., isolated from the Sea of Japan seashore.</title>
        <authorList>
            <person name="Kurilenko V.V."/>
            <person name="Romanenko L.A."/>
            <person name="Chernysheva N.Y."/>
            <person name="Velansky P.V."/>
            <person name="Tekutyeva L.A."/>
            <person name="Isaeva M.P."/>
            <person name="Mikhailov V.V."/>
        </authorList>
    </citation>
    <scope>NUCLEOTIDE SEQUENCE [LARGE SCALE GENOMIC DNA]</scope>
    <source>
        <strain evidence="3 4">KMM 8518</strain>
    </source>
</reference>
<keyword evidence="2" id="KW-0479">Metal-binding</keyword>
<dbReference type="EMBL" id="JADMKU010000001">
    <property type="protein sequence ID" value="MBR9649712.1"/>
    <property type="molecule type" value="Genomic_DNA"/>
</dbReference>
<dbReference type="InterPro" id="IPR034660">
    <property type="entry name" value="DinB/YfiT-like"/>
</dbReference>
<dbReference type="PANTHER" id="PTHR37302">
    <property type="entry name" value="SLR1116 PROTEIN"/>
    <property type="match status" value="1"/>
</dbReference>
<dbReference type="Proteomes" id="UP001195941">
    <property type="component" value="Unassembled WGS sequence"/>
</dbReference>
<comment type="similarity">
    <text evidence="1">Belongs to the DinB family.</text>
</comment>
<dbReference type="RefSeq" id="WP_212699495.1">
    <property type="nucleotide sequence ID" value="NZ_JADMKU010000001.1"/>
</dbReference>
<protein>
    <submittedName>
        <fullName evidence="3">DinB family protein</fullName>
    </submittedName>
</protein>
<dbReference type="Pfam" id="PF05163">
    <property type="entry name" value="DinB"/>
    <property type="match status" value="1"/>
</dbReference>